<feature type="region of interest" description="Disordered" evidence="1">
    <location>
        <begin position="1"/>
        <end position="131"/>
    </location>
</feature>
<feature type="compositionally biased region" description="Low complexity" evidence="1">
    <location>
        <begin position="97"/>
        <end position="108"/>
    </location>
</feature>
<sequence length="249" mass="27064">MSLPSPPSQPASHMAVSPPLYMSTPVPPPVDEKIVHQRPVAADEGLEDARPIDDDNLPEVVPEGRYEPAKKPIELANVAPMPPAGYQNGNGNGGYTQQQQQQQQQQVPPQQPPRPTFQQQNMSGGYHGQSSMTIPATVTPLHLLDKQSDAIDCPFCQQRTLTSVKKSPSWLTHILAVGLFFGTLCGALAPYLCYWGSNVSHYCETCGRKVAYRAFGQKTMKPLGTPGHLREPSQFPVGMAPQAQSGQQV</sequence>
<evidence type="ECO:0000256" key="1">
    <source>
        <dbReference type="SAM" id="MobiDB-lite"/>
    </source>
</evidence>
<feature type="compositionally biased region" description="Basic and acidic residues" evidence="1">
    <location>
        <begin position="62"/>
        <end position="73"/>
    </location>
</feature>
<keyword evidence="2" id="KW-0472">Membrane</keyword>
<dbReference type="EMBL" id="JAZAVK010000063">
    <property type="protein sequence ID" value="KAK7426684.1"/>
    <property type="molecule type" value="Genomic_DNA"/>
</dbReference>
<gene>
    <name evidence="4" type="ORF">QQZ08_006862</name>
</gene>
<keyword evidence="2" id="KW-1133">Transmembrane helix</keyword>
<dbReference type="PROSITE" id="PS51837">
    <property type="entry name" value="LITAF"/>
    <property type="match status" value="1"/>
</dbReference>
<keyword evidence="2" id="KW-0812">Transmembrane</keyword>
<feature type="domain" description="LITAF" evidence="3">
    <location>
        <begin position="133"/>
        <end position="215"/>
    </location>
</feature>
<evidence type="ECO:0000256" key="2">
    <source>
        <dbReference type="SAM" id="Phobius"/>
    </source>
</evidence>
<accession>A0ABR1HZL5</accession>
<evidence type="ECO:0000313" key="4">
    <source>
        <dbReference type="EMBL" id="KAK7426684.1"/>
    </source>
</evidence>
<protein>
    <recommendedName>
        <fullName evidence="3">LITAF domain-containing protein</fullName>
    </recommendedName>
</protein>
<comment type="caution">
    <text evidence="4">The sequence shown here is derived from an EMBL/GenBank/DDBJ whole genome shotgun (WGS) entry which is preliminary data.</text>
</comment>
<organism evidence="4 5">
    <name type="scientific">Neonectria magnoliae</name>
    <dbReference type="NCBI Taxonomy" id="2732573"/>
    <lineage>
        <taxon>Eukaryota</taxon>
        <taxon>Fungi</taxon>
        <taxon>Dikarya</taxon>
        <taxon>Ascomycota</taxon>
        <taxon>Pezizomycotina</taxon>
        <taxon>Sordariomycetes</taxon>
        <taxon>Hypocreomycetidae</taxon>
        <taxon>Hypocreales</taxon>
        <taxon>Nectriaceae</taxon>
        <taxon>Neonectria</taxon>
    </lineage>
</organism>
<evidence type="ECO:0000259" key="3">
    <source>
        <dbReference type="PROSITE" id="PS51837"/>
    </source>
</evidence>
<reference evidence="4 5" key="1">
    <citation type="journal article" date="2025" name="Microbiol. Resour. Announc.">
        <title>Draft genome sequences for Neonectria magnoliae and Neonectria punicea, canker pathogens of Liriodendron tulipifera and Acer saccharum in West Virginia.</title>
        <authorList>
            <person name="Petronek H.M."/>
            <person name="Kasson M.T."/>
            <person name="Metheny A.M."/>
            <person name="Stauder C.M."/>
            <person name="Lovett B."/>
            <person name="Lynch S.C."/>
            <person name="Garnas J.R."/>
            <person name="Kasson L.R."/>
            <person name="Stajich J.E."/>
        </authorList>
    </citation>
    <scope>NUCLEOTIDE SEQUENCE [LARGE SCALE GENOMIC DNA]</scope>
    <source>
        <strain evidence="4 5">NRRL 64651</strain>
    </source>
</reference>
<feature type="region of interest" description="Disordered" evidence="1">
    <location>
        <begin position="225"/>
        <end position="249"/>
    </location>
</feature>
<dbReference type="InterPro" id="IPR006629">
    <property type="entry name" value="LITAF"/>
</dbReference>
<keyword evidence="5" id="KW-1185">Reference proteome</keyword>
<feature type="transmembrane region" description="Helical" evidence="2">
    <location>
        <begin position="170"/>
        <end position="192"/>
    </location>
</feature>
<dbReference type="Pfam" id="PF10601">
    <property type="entry name" value="zf-LITAF-like"/>
    <property type="match status" value="1"/>
</dbReference>
<dbReference type="SMART" id="SM00714">
    <property type="entry name" value="LITAF"/>
    <property type="match status" value="1"/>
</dbReference>
<name>A0ABR1HZL5_9HYPO</name>
<proteinExistence type="predicted"/>
<evidence type="ECO:0000313" key="5">
    <source>
        <dbReference type="Proteomes" id="UP001498421"/>
    </source>
</evidence>
<dbReference type="Proteomes" id="UP001498421">
    <property type="component" value="Unassembled WGS sequence"/>
</dbReference>